<proteinExistence type="predicted"/>
<organism evidence="1 2">
    <name type="scientific">Parasediminibacterium paludis</name>
    <dbReference type="NCBI Taxonomy" id="908966"/>
    <lineage>
        <taxon>Bacteria</taxon>
        <taxon>Pseudomonadati</taxon>
        <taxon>Bacteroidota</taxon>
        <taxon>Chitinophagia</taxon>
        <taxon>Chitinophagales</taxon>
        <taxon>Chitinophagaceae</taxon>
        <taxon>Parasediminibacterium</taxon>
    </lineage>
</organism>
<gene>
    <name evidence="1" type="ORF">ACFOW1_16355</name>
</gene>
<sequence>MPKRTSVNDVKALDDLNNLDRIVKDKRNTKRADAKRSRRDRHYVKVLIKHQLKNGDLDNQ</sequence>
<dbReference type="EMBL" id="JBHSDC010000030">
    <property type="protein sequence ID" value="MFC4233475.1"/>
    <property type="molecule type" value="Genomic_DNA"/>
</dbReference>
<name>A0ABV8Q1Q2_9BACT</name>
<comment type="caution">
    <text evidence="1">The sequence shown here is derived from an EMBL/GenBank/DDBJ whole genome shotgun (WGS) entry which is preliminary data.</text>
</comment>
<protein>
    <recommendedName>
        <fullName evidence="3">30S ribosomal protein S20</fullName>
    </recommendedName>
</protein>
<accession>A0ABV8Q1Q2</accession>
<evidence type="ECO:0008006" key="3">
    <source>
        <dbReference type="Google" id="ProtNLM"/>
    </source>
</evidence>
<evidence type="ECO:0000313" key="1">
    <source>
        <dbReference type="EMBL" id="MFC4233475.1"/>
    </source>
</evidence>
<dbReference type="RefSeq" id="WP_379015771.1">
    <property type="nucleotide sequence ID" value="NZ_JBHSDC010000030.1"/>
</dbReference>
<evidence type="ECO:0000313" key="2">
    <source>
        <dbReference type="Proteomes" id="UP001595906"/>
    </source>
</evidence>
<reference evidence="2" key="1">
    <citation type="journal article" date="2019" name="Int. J. Syst. Evol. Microbiol.">
        <title>The Global Catalogue of Microorganisms (GCM) 10K type strain sequencing project: providing services to taxonomists for standard genome sequencing and annotation.</title>
        <authorList>
            <consortium name="The Broad Institute Genomics Platform"/>
            <consortium name="The Broad Institute Genome Sequencing Center for Infectious Disease"/>
            <person name="Wu L."/>
            <person name="Ma J."/>
        </authorList>
    </citation>
    <scope>NUCLEOTIDE SEQUENCE [LARGE SCALE GENOMIC DNA]</scope>
    <source>
        <strain evidence="2">CECT 8010</strain>
    </source>
</reference>
<keyword evidence="2" id="KW-1185">Reference proteome</keyword>
<dbReference type="Proteomes" id="UP001595906">
    <property type="component" value="Unassembled WGS sequence"/>
</dbReference>